<keyword evidence="4" id="KW-0269">Exonuclease</keyword>
<evidence type="ECO:0000313" key="8">
    <source>
        <dbReference type="EMBL" id="KAG5271089.1"/>
    </source>
</evidence>
<dbReference type="InterPro" id="IPR037433">
    <property type="entry name" value="ISG20_DEDDh"/>
</dbReference>
<dbReference type="PANTHER" id="PTHR12801:SF78">
    <property type="entry name" value="INTERFERON-STIMULATED 20 KDA EXONUCLEASE-LIKE 2"/>
    <property type="match status" value="1"/>
</dbReference>
<organism evidence="8 9">
    <name type="scientific">Alosa alosa</name>
    <name type="common">allis shad</name>
    <dbReference type="NCBI Taxonomy" id="278164"/>
    <lineage>
        <taxon>Eukaryota</taxon>
        <taxon>Metazoa</taxon>
        <taxon>Chordata</taxon>
        <taxon>Craniata</taxon>
        <taxon>Vertebrata</taxon>
        <taxon>Euteleostomi</taxon>
        <taxon>Actinopterygii</taxon>
        <taxon>Neopterygii</taxon>
        <taxon>Teleostei</taxon>
        <taxon>Clupei</taxon>
        <taxon>Clupeiformes</taxon>
        <taxon>Clupeoidei</taxon>
        <taxon>Clupeidae</taxon>
        <taxon>Alosa</taxon>
    </lineage>
</organism>
<dbReference type="FunFam" id="3.30.420.10:FF:000007">
    <property type="entry name" value="Interferon-stimulated exonuclease gene 20"/>
    <property type="match status" value="1"/>
</dbReference>
<dbReference type="CDD" id="cd06149">
    <property type="entry name" value="ISG20"/>
    <property type="match status" value="1"/>
</dbReference>
<proteinExistence type="predicted"/>
<accession>A0AAV6G920</accession>
<dbReference type="Pfam" id="PF00929">
    <property type="entry name" value="RNase_T"/>
    <property type="match status" value="1"/>
</dbReference>
<dbReference type="InterPro" id="IPR013520">
    <property type="entry name" value="Ribonucl_H"/>
</dbReference>
<feature type="compositionally biased region" description="Polar residues" evidence="6">
    <location>
        <begin position="46"/>
        <end position="60"/>
    </location>
</feature>
<keyword evidence="5" id="KW-0539">Nucleus</keyword>
<dbReference type="SUPFAM" id="SSF53098">
    <property type="entry name" value="Ribonuclease H-like"/>
    <property type="match status" value="1"/>
</dbReference>
<dbReference type="GO" id="GO:0000175">
    <property type="term" value="F:3'-5'-RNA exonuclease activity"/>
    <property type="evidence" value="ECO:0007669"/>
    <property type="project" value="InterPro"/>
</dbReference>
<keyword evidence="2" id="KW-0540">Nuclease</keyword>
<evidence type="ECO:0000259" key="7">
    <source>
        <dbReference type="SMART" id="SM00479"/>
    </source>
</evidence>
<comment type="subcellular location">
    <subcellularLocation>
        <location evidence="1">Nucleus</location>
    </subcellularLocation>
</comment>
<gene>
    <name evidence="8" type="ORF">AALO_G00175770</name>
</gene>
<sequence>MSGLMVHYDVSGSSETGGDCKKPTGNDKHKRFLKSRRFLERKGFLNNKQNKTQQRHNSCPNGKFQHQQHHPGPKPFHTADKQALEAGKSFHTKFTPQQREGASSSTSTSVHTNPKPCLGSSQTKKPTAPAASASSSLPQGKTVTATSESIVVTQSVQGSVPPCGNPLKYLAIDCEMVGTGPKGKNSELARCSIVSYEGDVVYDKFIKPINPVTDLRTRWSGIRWQNLRNATPFIEAKKEILKIISGRVVVGHAIHNDLKALKYTHPAGLTRDTSRIPLLNKKAGIPETEVASLKRLTKALFNRDIQVGRNGHSSVEDAKATMDLYKMVAVEWEKALASKPLTQ</sequence>
<dbReference type="EMBL" id="JADWDJ010000013">
    <property type="protein sequence ID" value="KAG5271089.1"/>
    <property type="molecule type" value="Genomic_DNA"/>
</dbReference>
<dbReference type="Proteomes" id="UP000823561">
    <property type="component" value="Chromosome 13"/>
</dbReference>
<evidence type="ECO:0000313" key="9">
    <source>
        <dbReference type="Proteomes" id="UP000823561"/>
    </source>
</evidence>
<dbReference type="AlphaFoldDB" id="A0AAV6G920"/>
<evidence type="ECO:0000256" key="5">
    <source>
        <dbReference type="ARBA" id="ARBA00023242"/>
    </source>
</evidence>
<comment type="caution">
    <text evidence="8">The sequence shown here is derived from an EMBL/GenBank/DDBJ whole genome shotgun (WGS) entry which is preliminary data.</text>
</comment>
<evidence type="ECO:0000256" key="4">
    <source>
        <dbReference type="ARBA" id="ARBA00022839"/>
    </source>
</evidence>
<keyword evidence="9" id="KW-1185">Reference proteome</keyword>
<keyword evidence="3" id="KW-0378">Hydrolase</keyword>
<feature type="compositionally biased region" description="Low complexity" evidence="6">
    <location>
        <begin position="123"/>
        <end position="136"/>
    </location>
</feature>
<dbReference type="InterPro" id="IPR036397">
    <property type="entry name" value="RNaseH_sf"/>
</dbReference>
<feature type="region of interest" description="Disordered" evidence="6">
    <location>
        <begin position="94"/>
        <end position="141"/>
    </location>
</feature>
<feature type="domain" description="Exonuclease" evidence="7">
    <location>
        <begin position="168"/>
        <end position="334"/>
    </location>
</feature>
<protein>
    <recommendedName>
        <fullName evidence="7">Exonuclease domain-containing protein</fullName>
    </recommendedName>
</protein>
<name>A0AAV6G920_9TELE</name>
<feature type="region of interest" description="Disordered" evidence="6">
    <location>
        <begin position="1"/>
        <end position="79"/>
    </location>
</feature>
<evidence type="ECO:0000256" key="1">
    <source>
        <dbReference type="ARBA" id="ARBA00004123"/>
    </source>
</evidence>
<dbReference type="InterPro" id="IPR012337">
    <property type="entry name" value="RNaseH-like_sf"/>
</dbReference>
<evidence type="ECO:0000256" key="3">
    <source>
        <dbReference type="ARBA" id="ARBA00022801"/>
    </source>
</evidence>
<dbReference type="GO" id="GO:0005730">
    <property type="term" value="C:nucleolus"/>
    <property type="evidence" value="ECO:0007669"/>
    <property type="project" value="UniProtKB-ARBA"/>
</dbReference>
<dbReference type="InterPro" id="IPR047021">
    <property type="entry name" value="REXO1/3/4-like"/>
</dbReference>
<dbReference type="PANTHER" id="PTHR12801">
    <property type="entry name" value="RNA EXONUCLEASE REXO1 / RECO3 FAMILY MEMBER-RELATED"/>
    <property type="match status" value="1"/>
</dbReference>
<feature type="compositionally biased region" description="Polar residues" evidence="6">
    <location>
        <begin position="94"/>
        <end position="112"/>
    </location>
</feature>
<feature type="compositionally biased region" description="Basic and acidic residues" evidence="6">
    <location>
        <begin position="18"/>
        <end position="27"/>
    </location>
</feature>
<evidence type="ECO:0000256" key="2">
    <source>
        <dbReference type="ARBA" id="ARBA00022722"/>
    </source>
</evidence>
<dbReference type="GO" id="GO:0003676">
    <property type="term" value="F:nucleic acid binding"/>
    <property type="evidence" value="ECO:0007669"/>
    <property type="project" value="InterPro"/>
</dbReference>
<dbReference type="Gene3D" id="3.30.420.10">
    <property type="entry name" value="Ribonuclease H-like superfamily/Ribonuclease H"/>
    <property type="match status" value="1"/>
</dbReference>
<evidence type="ECO:0000256" key="6">
    <source>
        <dbReference type="SAM" id="MobiDB-lite"/>
    </source>
</evidence>
<dbReference type="SMART" id="SM00479">
    <property type="entry name" value="EXOIII"/>
    <property type="match status" value="1"/>
</dbReference>
<reference evidence="8" key="1">
    <citation type="submission" date="2020-10" db="EMBL/GenBank/DDBJ databases">
        <title>Chromosome-scale genome assembly of the Allis shad, Alosa alosa.</title>
        <authorList>
            <person name="Margot Z."/>
            <person name="Christophe K."/>
            <person name="Cabau C."/>
            <person name="Louis A."/>
            <person name="Berthelot C."/>
            <person name="Parey E."/>
            <person name="Roest Crollius H."/>
            <person name="Montfort J."/>
            <person name="Robinson-Rechavi M."/>
            <person name="Bucao C."/>
            <person name="Bouchez O."/>
            <person name="Gislard M."/>
            <person name="Lluch J."/>
            <person name="Milhes M."/>
            <person name="Lampietro C."/>
            <person name="Lopez Roques C."/>
            <person name="Donnadieu C."/>
            <person name="Braasch I."/>
            <person name="Desvignes T."/>
            <person name="Postlethwait J."/>
            <person name="Bobe J."/>
            <person name="Guiguen Y."/>
        </authorList>
    </citation>
    <scope>NUCLEOTIDE SEQUENCE</scope>
    <source>
        <strain evidence="8">M-15738</strain>
        <tissue evidence="8">Blood</tissue>
    </source>
</reference>